<dbReference type="EC" id="2.1.1.216" evidence="7"/>
<proteinExistence type="inferred from homology"/>
<reference evidence="14 15" key="1">
    <citation type="submission" date="2016-04" db="EMBL/GenBank/DDBJ databases">
        <title>Evolutionary innovation and constraint leading to complex multicellularity in the Ascomycota.</title>
        <authorList>
            <person name="Cisse O."/>
            <person name="Nguyen A."/>
            <person name="Hewitt D.A."/>
            <person name="Jedd G."/>
            <person name="Stajich J.E."/>
        </authorList>
    </citation>
    <scope>NUCLEOTIDE SEQUENCE [LARGE SCALE GENOMIC DNA]</scope>
    <source>
        <strain evidence="14 15">DAH-3</strain>
    </source>
</reference>
<comment type="caution">
    <text evidence="14">The sequence shown here is derived from an EMBL/GenBank/DDBJ whole genome shotgun (WGS) entry which is preliminary data.</text>
</comment>
<dbReference type="Pfam" id="PF02005">
    <property type="entry name" value="TRM"/>
    <property type="match status" value="1"/>
</dbReference>
<accession>A0A1U7LJ21</accession>
<evidence type="ECO:0000256" key="3">
    <source>
        <dbReference type="ARBA" id="ARBA00022679"/>
    </source>
</evidence>
<dbReference type="PANTHER" id="PTHR10631">
    <property type="entry name" value="N 2 ,N 2 -DIMETHYLGUANOSINE TRNA METHYLTRANSFERASE"/>
    <property type="match status" value="1"/>
</dbReference>
<dbReference type="EMBL" id="LXFE01003019">
    <property type="protein sequence ID" value="OLL22593.1"/>
    <property type="molecule type" value="Genomic_DNA"/>
</dbReference>
<dbReference type="GO" id="GO:0000049">
    <property type="term" value="F:tRNA binding"/>
    <property type="evidence" value="ECO:0007669"/>
    <property type="project" value="UniProtKB-UniRule"/>
</dbReference>
<dbReference type="Gene3D" id="3.40.50.150">
    <property type="entry name" value="Vaccinia Virus protein VP39"/>
    <property type="match status" value="1"/>
</dbReference>
<dbReference type="OrthoDB" id="6349953at2759"/>
<evidence type="ECO:0000256" key="4">
    <source>
        <dbReference type="ARBA" id="ARBA00022691"/>
    </source>
</evidence>
<dbReference type="FunFam" id="3.30.56.70:FF:000001">
    <property type="entry name" value="tRNA (guanine(26)-N(2))-dimethyltransferase"/>
    <property type="match status" value="1"/>
</dbReference>
<dbReference type="InterPro" id="IPR029063">
    <property type="entry name" value="SAM-dependent_MTases_sf"/>
</dbReference>
<evidence type="ECO:0000256" key="8">
    <source>
        <dbReference type="ARBA" id="ARBA00051897"/>
    </source>
</evidence>
<dbReference type="PROSITE" id="PS51626">
    <property type="entry name" value="SAM_MT_TRM1"/>
    <property type="match status" value="1"/>
</dbReference>
<evidence type="ECO:0000256" key="10">
    <source>
        <dbReference type="ARBA" id="ARBA00082896"/>
    </source>
</evidence>
<evidence type="ECO:0000313" key="15">
    <source>
        <dbReference type="Proteomes" id="UP000186594"/>
    </source>
</evidence>
<keyword evidence="2 12" id="KW-0489">Methyltransferase</keyword>
<evidence type="ECO:0000313" key="14">
    <source>
        <dbReference type="EMBL" id="OLL22593.1"/>
    </source>
</evidence>
<evidence type="ECO:0000256" key="5">
    <source>
        <dbReference type="ARBA" id="ARBA00022694"/>
    </source>
</evidence>
<evidence type="ECO:0000256" key="9">
    <source>
        <dbReference type="ARBA" id="ARBA00077143"/>
    </source>
</evidence>
<gene>
    <name evidence="14" type="ORF">NEOLI_002033</name>
</gene>
<dbReference type="AlphaFoldDB" id="A0A1U7LJ21"/>
<dbReference type="GO" id="GO:0002940">
    <property type="term" value="P:tRNA N2-guanine methylation"/>
    <property type="evidence" value="ECO:0007669"/>
    <property type="project" value="TreeGrafter"/>
</dbReference>
<dbReference type="PANTHER" id="PTHR10631:SF3">
    <property type="entry name" value="TRNA (GUANINE(26)-N(2))-DIMETHYLTRANSFERASE"/>
    <property type="match status" value="1"/>
</dbReference>
<feature type="region of interest" description="Disordered" evidence="13">
    <location>
        <begin position="250"/>
        <end position="281"/>
    </location>
</feature>
<organism evidence="14 15">
    <name type="scientific">Neolecta irregularis (strain DAH-3)</name>
    <dbReference type="NCBI Taxonomy" id="1198029"/>
    <lineage>
        <taxon>Eukaryota</taxon>
        <taxon>Fungi</taxon>
        <taxon>Dikarya</taxon>
        <taxon>Ascomycota</taxon>
        <taxon>Taphrinomycotina</taxon>
        <taxon>Neolectales</taxon>
        <taxon>Neolectaceae</taxon>
        <taxon>Neolecta</taxon>
    </lineage>
</organism>
<evidence type="ECO:0000256" key="7">
    <source>
        <dbReference type="ARBA" id="ARBA00039099"/>
    </source>
</evidence>
<evidence type="ECO:0000256" key="11">
    <source>
        <dbReference type="ARBA" id="ARBA00083299"/>
    </source>
</evidence>
<dbReference type="STRING" id="1198029.A0A1U7LJ21"/>
<dbReference type="InterPro" id="IPR002905">
    <property type="entry name" value="Trm1"/>
</dbReference>
<evidence type="ECO:0000256" key="13">
    <source>
        <dbReference type="SAM" id="MobiDB-lite"/>
    </source>
</evidence>
<dbReference type="SUPFAM" id="SSF53335">
    <property type="entry name" value="S-adenosyl-L-methionine-dependent methyltransferases"/>
    <property type="match status" value="1"/>
</dbReference>
<comment type="similarity">
    <text evidence="12">Belongs to the class I-like SAM-binding methyltransferase superfamily. Trm1 family.</text>
</comment>
<dbReference type="Proteomes" id="UP000186594">
    <property type="component" value="Unassembled WGS sequence"/>
</dbReference>
<keyword evidence="3 12" id="KW-0808">Transferase</keyword>
<evidence type="ECO:0000256" key="2">
    <source>
        <dbReference type="ARBA" id="ARBA00022603"/>
    </source>
</evidence>
<keyword evidence="5 12" id="KW-0819">tRNA processing</keyword>
<dbReference type="Gene3D" id="3.30.56.70">
    <property type="entry name" value="N2,N2-dimethylguanosine tRNA methyltransferase, C-terminal domain"/>
    <property type="match status" value="1"/>
</dbReference>
<dbReference type="GO" id="GO:0160104">
    <property type="term" value="F:tRNA (guanine(26)-N2)-dimethyltransferase activity"/>
    <property type="evidence" value="ECO:0007669"/>
    <property type="project" value="UniProtKB-EC"/>
</dbReference>
<dbReference type="InterPro" id="IPR042296">
    <property type="entry name" value="tRNA_met_Trm1_C"/>
</dbReference>
<dbReference type="GO" id="GO:0005634">
    <property type="term" value="C:nucleus"/>
    <property type="evidence" value="ECO:0007669"/>
    <property type="project" value="TreeGrafter"/>
</dbReference>
<comment type="catalytic activity">
    <reaction evidence="8">
        <text>guanosine(26) in tRNA + 2 S-adenosyl-L-methionine = N(2)-dimethylguanosine(26) in tRNA + 2 S-adenosyl-L-homocysteine + 2 H(+)</text>
        <dbReference type="Rhea" id="RHEA:43140"/>
        <dbReference type="Rhea" id="RHEA-COMP:10359"/>
        <dbReference type="Rhea" id="RHEA-COMP:10360"/>
        <dbReference type="ChEBI" id="CHEBI:15378"/>
        <dbReference type="ChEBI" id="CHEBI:57856"/>
        <dbReference type="ChEBI" id="CHEBI:59789"/>
        <dbReference type="ChEBI" id="CHEBI:74269"/>
        <dbReference type="ChEBI" id="CHEBI:74513"/>
        <dbReference type="EC" id="2.1.1.216"/>
    </reaction>
</comment>
<keyword evidence="1 12" id="KW-0820">tRNA-binding</keyword>
<keyword evidence="6 12" id="KW-0694">RNA-binding</keyword>
<name>A0A1U7LJ21_NEOID</name>
<protein>
    <recommendedName>
        <fullName evidence="7">tRNA (guanine(26)-N(2))-dimethyltransferase</fullName>
        <ecNumber evidence="7">2.1.1.216</ecNumber>
    </recommendedName>
    <alternativeName>
        <fullName evidence="10">tRNA 2,2-dimethylguanosine-26 methyltransferase</fullName>
    </alternativeName>
    <alternativeName>
        <fullName evidence="9">tRNA(guanine-26,N(2)-N(2)) methyltransferase</fullName>
    </alternativeName>
    <alternativeName>
        <fullName evidence="11">tRNA(m(2,2)G26)dimethyltransferase</fullName>
    </alternativeName>
</protein>
<feature type="non-terminal residue" evidence="14">
    <location>
        <position position="1"/>
    </location>
</feature>
<sequence length="281" mass="31209">RYGKAIEPLLCLSIDFYVRLFVRLKNSPASVKMLPSTSMITYLCSGCGSWVNQPMGRVTNTEKVKTKFSNAPGPTASSNCQHCGFKSHIAGPMWAGALHDKEFVSKMLETAKTLDPNVYPTRPRIEGMLTLALEELPGPFFFTPSRLASKLHSSTPPHSELLSALLNAGFKVSASHCIPGSIKTDASNEDIWDIMRQWIKENPIKEENVKDGTVAKTILEKRDPSFQVSFEEHVGIAALGRRPKLVRYQRNPTKNWGPGTKSKRKTLPVLEAVGEAETRKR</sequence>
<evidence type="ECO:0000256" key="1">
    <source>
        <dbReference type="ARBA" id="ARBA00022555"/>
    </source>
</evidence>
<evidence type="ECO:0000256" key="12">
    <source>
        <dbReference type="PROSITE-ProRule" id="PRU00958"/>
    </source>
</evidence>
<keyword evidence="15" id="KW-1185">Reference proteome</keyword>
<evidence type="ECO:0000256" key="6">
    <source>
        <dbReference type="ARBA" id="ARBA00022884"/>
    </source>
</evidence>
<keyword evidence="4 12" id="KW-0949">S-adenosyl-L-methionine</keyword>